<dbReference type="Proteomes" id="UP000472263">
    <property type="component" value="Chromosome 18"/>
</dbReference>
<keyword evidence="2" id="KW-1133">Transmembrane helix</keyword>
<sequence>MTKIISSAQQREEQRGGGGEGGGGREVVEELRWRVNQLEKDKVELNSAHNQEMCGVLAQLARLRSAVERGEAERQTVELQLAVSRRDAARAAELRRDNEALNGNIAVSTRQRREPAAARAAAGHTHTHTHTHTHIHFRFCFRFIKYKRVCVSPQEQQEALEELERRVSEVEKEREKEAEANRRQAGELKHLTEREERSRREKEVSEERVKSLQSGIEAERAAHLESKFNSEIIQVTHTHTHTHTHTLLISQRITCSQFSLKIFQLRFIFIYYYTLLNMLKKRGLINRRMTCKQYEQIKAKLIDSQLNNIHE</sequence>
<evidence type="ECO:0000313" key="3">
    <source>
        <dbReference type="Ensembl" id="ENSMMDP00005002870.1"/>
    </source>
</evidence>
<evidence type="ECO:0000313" key="4">
    <source>
        <dbReference type="Proteomes" id="UP000472263"/>
    </source>
</evidence>
<dbReference type="Ensembl" id="ENSMMDT00005002927.1">
    <property type="protein sequence ID" value="ENSMMDP00005002870.1"/>
    <property type="gene ID" value="ENSMMDG00005001606.1"/>
</dbReference>
<accession>A0A667WDF3</accession>
<reference evidence="3" key="2">
    <citation type="submission" date="2025-08" db="UniProtKB">
        <authorList>
            <consortium name="Ensembl"/>
        </authorList>
    </citation>
    <scope>IDENTIFICATION</scope>
</reference>
<dbReference type="AlphaFoldDB" id="A0A667WDF3"/>
<feature type="compositionally biased region" description="Gly residues" evidence="1">
    <location>
        <begin position="16"/>
        <end position="25"/>
    </location>
</feature>
<reference evidence="3" key="3">
    <citation type="submission" date="2025-09" db="UniProtKB">
        <authorList>
            <consortium name="Ensembl"/>
        </authorList>
    </citation>
    <scope>IDENTIFICATION</scope>
</reference>
<dbReference type="PANTHER" id="PTHR37476">
    <property type="entry name" value="COILED-COIL DOMAIN-CONTAINING PROTEIN 171"/>
    <property type="match status" value="1"/>
</dbReference>
<feature type="region of interest" description="Disordered" evidence="1">
    <location>
        <begin position="161"/>
        <end position="210"/>
    </location>
</feature>
<dbReference type="InParanoid" id="A0A667WDF3"/>
<keyword evidence="2" id="KW-0472">Membrane</keyword>
<reference evidence="3" key="1">
    <citation type="submission" date="2019-06" db="EMBL/GenBank/DDBJ databases">
        <authorList>
            <consortium name="Wellcome Sanger Institute Data Sharing"/>
        </authorList>
    </citation>
    <scope>NUCLEOTIDE SEQUENCE [LARGE SCALE GENOMIC DNA]</scope>
</reference>
<keyword evidence="4" id="KW-1185">Reference proteome</keyword>
<dbReference type="GeneTree" id="ENSGT01030000235123"/>
<name>A0A667WDF3_9TELE</name>
<proteinExistence type="predicted"/>
<organism evidence="3 4">
    <name type="scientific">Myripristis murdjan</name>
    <name type="common">pinecone soldierfish</name>
    <dbReference type="NCBI Taxonomy" id="586833"/>
    <lineage>
        <taxon>Eukaryota</taxon>
        <taxon>Metazoa</taxon>
        <taxon>Chordata</taxon>
        <taxon>Craniata</taxon>
        <taxon>Vertebrata</taxon>
        <taxon>Euteleostomi</taxon>
        <taxon>Actinopterygii</taxon>
        <taxon>Neopterygii</taxon>
        <taxon>Teleostei</taxon>
        <taxon>Neoteleostei</taxon>
        <taxon>Acanthomorphata</taxon>
        <taxon>Holocentriformes</taxon>
        <taxon>Holocentridae</taxon>
        <taxon>Myripristis</taxon>
    </lineage>
</organism>
<protein>
    <submittedName>
        <fullName evidence="3">Uncharacterized protein</fullName>
    </submittedName>
</protein>
<feature type="region of interest" description="Disordered" evidence="1">
    <location>
        <begin position="103"/>
        <end position="132"/>
    </location>
</feature>
<feature type="transmembrane region" description="Helical" evidence="2">
    <location>
        <begin position="258"/>
        <end position="279"/>
    </location>
</feature>
<evidence type="ECO:0000256" key="1">
    <source>
        <dbReference type="SAM" id="MobiDB-lite"/>
    </source>
</evidence>
<dbReference type="PANTHER" id="PTHR37476:SF1">
    <property type="entry name" value="COILED-COIL DOMAIN-CONTAINING PROTEIN 171"/>
    <property type="match status" value="1"/>
</dbReference>
<evidence type="ECO:0000256" key="2">
    <source>
        <dbReference type="SAM" id="Phobius"/>
    </source>
</evidence>
<feature type="region of interest" description="Disordered" evidence="1">
    <location>
        <begin position="1"/>
        <end position="26"/>
    </location>
</feature>
<keyword evidence="2" id="KW-0812">Transmembrane</keyword>
<feature type="compositionally biased region" description="Basic and acidic residues" evidence="1">
    <location>
        <begin position="162"/>
        <end position="210"/>
    </location>
</feature>